<reference evidence="2" key="1">
    <citation type="submission" date="2022-10" db="EMBL/GenBank/DDBJ databases">
        <title>Genome assembly of Pristionchus species.</title>
        <authorList>
            <person name="Yoshida K."/>
            <person name="Sommer R.J."/>
        </authorList>
    </citation>
    <scope>NUCLEOTIDE SEQUENCE [LARGE SCALE GENOMIC DNA]</scope>
    <source>
        <strain evidence="2">RS5460</strain>
    </source>
</reference>
<accession>A0AAN5D3H8</accession>
<protein>
    <submittedName>
        <fullName evidence="1">Uncharacterized protein</fullName>
    </submittedName>
</protein>
<sequence>ASCTNPSGPHTKTISHPVSHVTTISRFFPSLFSTNLLRLAERAPSIGRGYNILLSIDLPSSVEDVNGIRRP</sequence>
<feature type="non-terminal residue" evidence="1">
    <location>
        <position position="1"/>
    </location>
</feature>
<evidence type="ECO:0000313" key="2">
    <source>
        <dbReference type="Proteomes" id="UP001328107"/>
    </source>
</evidence>
<proteinExistence type="predicted"/>
<evidence type="ECO:0000313" key="1">
    <source>
        <dbReference type="EMBL" id="GMR55883.1"/>
    </source>
</evidence>
<dbReference type="Proteomes" id="UP001328107">
    <property type="component" value="Unassembled WGS sequence"/>
</dbReference>
<dbReference type="AlphaFoldDB" id="A0AAN5D3H8"/>
<dbReference type="EMBL" id="BTRK01000005">
    <property type="protein sequence ID" value="GMR55883.1"/>
    <property type="molecule type" value="Genomic_DNA"/>
</dbReference>
<gene>
    <name evidence="1" type="ORF">PMAYCL1PPCAC_26078</name>
</gene>
<comment type="caution">
    <text evidence="1">The sequence shown here is derived from an EMBL/GenBank/DDBJ whole genome shotgun (WGS) entry which is preliminary data.</text>
</comment>
<keyword evidence="2" id="KW-1185">Reference proteome</keyword>
<name>A0AAN5D3H8_9BILA</name>
<organism evidence="1 2">
    <name type="scientific">Pristionchus mayeri</name>
    <dbReference type="NCBI Taxonomy" id="1317129"/>
    <lineage>
        <taxon>Eukaryota</taxon>
        <taxon>Metazoa</taxon>
        <taxon>Ecdysozoa</taxon>
        <taxon>Nematoda</taxon>
        <taxon>Chromadorea</taxon>
        <taxon>Rhabditida</taxon>
        <taxon>Rhabditina</taxon>
        <taxon>Diplogasteromorpha</taxon>
        <taxon>Diplogasteroidea</taxon>
        <taxon>Neodiplogasteridae</taxon>
        <taxon>Pristionchus</taxon>
    </lineage>
</organism>